<evidence type="ECO:0000256" key="20">
    <source>
        <dbReference type="ARBA" id="ARBA00047734"/>
    </source>
</evidence>
<evidence type="ECO:0000256" key="2">
    <source>
        <dbReference type="ARBA" id="ARBA00004496"/>
    </source>
</evidence>
<evidence type="ECO:0000256" key="17">
    <source>
        <dbReference type="ARBA" id="ARBA00040123"/>
    </source>
</evidence>
<keyword evidence="4" id="KW-1003">Cell membrane</keyword>
<dbReference type="CDD" id="cd03443">
    <property type="entry name" value="PaaI_thioesterase"/>
    <property type="match status" value="1"/>
</dbReference>
<evidence type="ECO:0000256" key="1">
    <source>
        <dbReference type="ARBA" id="ARBA00004170"/>
    </source>
</evidence>
<keyword evidence="9" id="KW-0809">Transit peptide</keyword>
<evidence type="ECO:0000256" key="5">
    <source>
        <dbReference type="ARBA" id="ARBA00022490"/>
    </source>
</evidence>
<comment type="catalytic activity">
    <reaction evidence="20">
        <text>hexadecanoyl-CoA + H2O = hexadecanoate + CoA + H(+)</text>
        <dbReference type="Rhea" id="RHEA:16645"/>
        <dbReference type="ChEBI" id="CHEBI:7896"/>
        <dbReference type="ChEBI" id="CHEBI:15377"/>
        <dbReference type="ChEBI" id="CHEBI:15378"/>
        <dbReference type="ChEBI" id="CHEBI:57287"/>
        <dbReference type="ChEBI" id="CHEBI:57379"/>
        <dbReference type="EC" id="3.1.2.2"/>
    </reaction>
    <physiologicalReaction direction="left-to-right" evidence="20">
        <dbReference type="Rhea" id="RHEA:16646"/>
    </physiologicalReaction>
</comment>
<evidence type="ECO:0000256" key="12">
    <source>
        <dbReference type="ARBA" id="ARBA00023273"/>
    </source>
</evidence>
<evidence type="ECO:0000256" key="14">
    <source>
        <dbReference type="ARBA" id="ARBA00037002"/>
    </source>
</evidence>
<evidence type="ECO:0000256" key="22">
    <source>
        <dbReference type="ARBA" id="ARBA00048074"/>
    </source>
</evidence>
<evidence type="ECO:0000256" key="21">
    <source>
        <dbReference type="ARBA" id="ARBA00047969"/>
    </source>
</evidence>
<proteinExistence type="inferred from homology"/>
<evidence type="ECO:0000256" key="10">
    <source>
        <dbReference type="ARBA" id="ARBA00023098"/>
    </source>
</evidence>
<dbReference type="PANTHER" id="PTHR12418:SF19">
    <property type="entry name" value="ACYL-COENZYME A THIOESTERASE THEM4"/>
    <property type="match status" value="1"/>
</dbReference>
<evidence type="ECO:0000256" key="3">
    <source>
        <dbReference type="ARBA" id="ARBA00004632"/>
    </source>
</evidence>
<comment type="catalytic activity">
    <reaction evidence="14">
        <text>(9Z)-octadecenoyl-CoA + H2O = (9Z)-octadecenoate + CoA + H(+)</text>
        <dbReference type="Rhea" id="RHEA:40139"/>
        <dbReference type="ChEBI" id="CHEBI:15377"/>
        <dbReference type="ChEBI" id="CHEBI:15378"/>
        <dbReference type="ChEBI" id="CHEBI:30823"/>
        <dbReference type="ChEBI" id="CHEBI:57287"/>
        <dbReference type="ChEBI" id="CHEBI:57387"/>
    </reaction>
    <physiologicalReaction direction="left-to-right" evidence="14">
        <dbReference type="Rhea" id="RHEA:40140"/>
    </physiologicalReaction>
</comment>
<keyword evidence="10" id="KW-0443">Lipid metabolism</keyword>
<evidence type="ECO:0000256" key="19">
    <source>
        <dbReference type="ARBA" id="ARBA00047588"/>
    </source>
</evidence>
<dbReference type="Proteomes" id="UP000774570">
    <property type="component" value="Unassembled WGS sequence"/>
</dbReference>
<dbReference type="SUPFAM" id="SSF54637">
    <property type="entry name" value="Thioesterase/thiol ester dehydrase-isomerase"/>
    <property type="match status" value="1"/>
</dbReference>
<evidence type="ECO:0000256" key="6">
    <source>
        <dbReference type="ARBA" id="ARBA00022703"/>
    </source>
</evidence>
<comment type="catalytic activity">
    <reaction evidence="13">
        <text>(5Z,8Z,11Z,14Z)-eicosatetraenoyl-CoA + H2O = (5Z,8Z,11Z,14Z)-eicosatetraenoate + CoA + H(+)</text>
        <dbReference type="Rhea" id="RHEA:40151"/>
        <dbReference type="ChEBI" id="CHEBI:15377"/>
        <dbReference type="ChEBI" id="CHEBI:15378"/>
        <dbReference type="ChEBI" id="CHEBI:32395"/>
        <dbReference type="ChEBI" id="CHEBI:57287"/>
        <dbReference type="ChEBI" id="CHEBI:57368"/>
    </reaction>
    <physiologicalReaction direction="left-to-right" evidence="13">
        <dbReference type="Rhea" id="RHEA:40152"/>
    </physiologicalReaction>
</comment>
<dbReference type="EMBL" id="JAIBOA010000008">
    <property type="protein sequence ID" value="MBW8483725.1"/>
    <property type="molecule type" value="Genomic_DNA"/>
</dbReference>
<evidence type="ECO:0000313" key="25">
    <source>
        <dbReference type="EMBL" id="MBW8483725.1"/>
    </source>
</evidence>
<evidence type="ECO:0000256" key="11">
    <source>
        <dbReference type="ARBA" id="ARBA00023136"/>
    </source>
</evidence>
<keyword evidence="11" id="KW-0472">Membrane</keyword>
<dbReference type="InterPro" id="IPR029069">
    <property type="entry name" value="HotDog_dom_sf"/>
</dbReference>
<keyword evidence="6" id="KW-0053">Apoptosis</keyword>
<evidence type="ECO:0000256" key="15">
    <source>
        <dbReference type="ARBA" id="ARBA00038456"/>
    </source>
</evidence>
<comment type="similarity">
    <text evidence="15">Belongs to the THEM4/THEM5 thioesterase family.</text>
</comment>
<gene>
    <name evidence="25" type="ORF">K1Y72_15160</name>
</gene>
<keyword evidence="26" id="KW-1185">Reference proteome</keyword>
<dbReference type="EC" id="3.1.2.2" evidence="16"/>
<keyword evidence="8" id="KW-0276">Fatty acid metabolism</keyword>
<comment type="catalytic activity">
    <reaction evidence="19">
        <text>octanoyl-CoA + H2O = octanoate + CoA + H(+)</text>
        <dbReference type="Rhea" id="RHEA:30143"/>
        <dbReference type="ChEBI" id="CHEBI:15377"/>
        <dbReference type="ChEBI" id="CHEBI:15378"/>
        <dbReference type="ChEBI" id="CHEBI:25646"/>
        <dbReference type="ChEBI" id="CHEBI:57287"/>
        <dbReference type="ChEBI" id="CHEBI:57386"/>
    </reaction>
    <physiologicalReaction direction="left-to-right" evidence="19">
        <dbReference type="Rhea" id="RHEA:30144"/>
    </physiologicalReaction>
</comment>
<dbReference type="InterPro" id="IPR052365">
    <property type="entry name" value="THEM4/THEM5_acyl-CoA_thioest"/>
</dbReference>
<dbReference type="PANTHER" id="PTHR12418">
    <property type="entry name" value="ACYL-COENZYME A THIOESTERASE THEM4"/>
    <property type="match status" value="1"/>
</dbReference>
<evidence type="ECO:0000256" key="18">
    <source>
        <dbReference type="ARBA" id="ARBA00043210"/>
    </source>
</evidence>
<comment type="catalytic activity">
    <reaction evidence="21">
        <text>decanoyl-CoA + H2O = decanoate + CoA + H(+)</text>
        <dbReference type="Rhea" id="RHEA:40059"/>
        <dbReference type="ChEBI" id="CHEBI:15377"/>
        <dbReference type="ChEBI" id="CHEBI:15378"/>
        <dbReference type="ChEBI" id="CHEBI:27689"/>
        <dbReference type="ChEBI" id="CHEBI:57287"/>
        <dbReference type="ChEBI" id="CHEBI:61430"/>
    </reaction>
    <physiologicalReaction direction="left-to-right" evidence="21">
        <dbReference type="Rhea" id="RHEA:40060"/>
    </physiologicalReaction>
</comment>
<evidence type="ECO:0000313" key="26">
    <source>
        <dbReference type="Proteomes" id="UP000774570"/>
    </source>
</evidence>
<comment type="caution">
    <text evidence="25">The sequence shown here is derived from an EMBL/GenBank/DDBJ whole genome shotgun (WGS) entry which is preliminary data.</text>
</comment>
<comment type="subcellular location">
    <subcellularLocation>
        <location evidence="3">Cell projection</location>
        <location evidence="3">Ruffle membrane</location>
    </subcellularLocation>
    <subcellularLocation>
        <location evidence="2">Cytoplasm</location>
    </subcellularLocation>
    <subcellularLocation>
        <location evidence="1">Membrane</location>
        <topology evidence="1">Peripheral membrane protein</topology>
    </subcellularLocation>
</comment>
<evidence type="ECO:0000256" key="8">
    <source>
        <dbReference type="ARBA" id="ARBA00022832"/>
    </source>
</evidence>
<keyword evidence="5" id="KW-0963">Cytoplasm</keyword>
<dbReference type="InterPro" id="IPR006683">
    <property type="entry name" value="Thioestr_dom"/>
</dbReference>
<evidence type="ECO:0000256" key="7">
    <source>
        <dbReference type="ARBA" id="ARBA00022801"/>
    </source>
</evidence>
<organism evidence="25 26">
    <name type="scientific">Actinomadura parmotrematis</name>
    <dbReference type="NCBI Taxonomy" id="2864039"/>
    <lineage>
        <taxon>Bacteria</taxon>
        <taxon>Bacillati</taxon>
        <taxon>Actinomycetota</taxon>
        <taxon>Actinomycetes</taxon>
        <taxon>Streptosporangiales</taxon>
        <taxon>Thermomonosporaceae</taxon>
        <taxon>Actinomadura</taxon>
    </lineage>
</organism>
<protein>
    <recommendedName>
        <fullName evidence="17">Acyl-coenzyme A thioesterase THEM4</fullName>
        <ecNumber evidence="16">3.1.2.2</ecNumber>
    </recommendedName>
    <alternativeName>
        <fullName evidence="18">Thioesterase superfamily member 4</fullName>
    </alternativeName>
</protein>
<dbReference type="Gene3D" id="3.10.129.10">
    <property type="entry name" value="Hotdog Thioesterase"/>
    <property type="match status" value="1"/>
</dbReference>
<evidence type="ECO:0000256" key="16">
    <source>
        <dbReference type="ARBA" id="ARBA00038848"/>
    </source>
</evidence>
<feature type="domain" description="Thioesterase" evidence="24">
    <location>
        <begin position="129"/>
        <end position="185"/>
    </location>
</feature>
<evidence type="ECO:0000256" key="23">
    <source>
        <dbReference type="ARBA" id="ARBA00048180"/>
    </source>
</evidence>
<evidence type="ECO:0000259" key="24">
    <source>
        <dbReference type="Pfam" id="PF03061"/>
    </source>
</evidence>
<reference evidence="25 26" key="1">
    <citation type="submission" date="2021-07" db="EMBL/GenBank/DDBJ databases">
        <title>Actinomadura sp. PM05-2 isolated from lichen.</title>
        <authorList>
            <person name="Somphong A."/>
            <person name="Phongsopitanun W."/>
            <person name="Tanasupawat S."/>
            <person name="Peongsungnone V."/>
        </authorList>
    </citation>
    <scope>NUCLEOTIDE SEQUENCE [LARGE SCALE GENOMIC DNA]</scope>
    <source>
        <strain evidence="25 26">PM05-2</strain>
    </source>
</reference>
<name>A0ABS7FTI8_9ACTN</name>
<sequence length="232" mass="23538">MSGTDAVMRRVFAVREREAMDAATEAALAGLAARVRELTEAVVHTAVDPAEAAAVAAEVAALAARLNAARRAEPPIARIGGNGLVRQLANPVSGALNPVAPPVEIEFTPDGGVRTAFTLNGVYEGPPSFVHGGVSAMVLDQLLGAAAAANGTPGMTATLELRYRRPTPWGVPLTATAKVSRAEGRKTWADAVIAGPDGRTTVEATAMFIMPVGAHGDGGSSGDVADGDAPRG</sequence>
<dbReference type="RefSeq" id="WP_220166938.1">
    <property type="nucleotide sequence ID" value="NZ_JAIBOA010000008.1"/>
</dbReference>
<comment type="catalytic activity">
    <reaction evidence="23">
        <text>tetradecanoyl-CoA + H2O = tetradecanoate + CoA + H(+)</text>
        <dbReference type="Rhea" id="RHEA:40119"/>
        <dbReference type="ChEBI" id="CHEBI:15377"/>
        <dbReference type="ChEBI" id="CHEBI:15378"/>
        <dbReference type="ChEBI" id="CHEBI:30807"/>
        <dbReference type="ChEBI" id="CHEBI:57287"/>
        <dbReference type="ChEBI" id="CHEBI:57385"/>
    </reaction>
    <physiologicalReaction direction="left-to-right" evidence="23">
        <dbReference type="Rhea" id="RHEA:40120"/>
    </physiologicalReaction>
</comment>
<evidence type="ECO:0000256" key="9">
    <source>
        <dbReference type="ARBA" id="ARBA00022946"/>
    </source>
</evidence>
<keyword evidence="7" id="KW-0378">Hydrolase</keyword>
<accession>A0ABS7FTI8</accession>
<dbReference type="Pfam" id="PF03061">
    <property type="entry name" value="4HBT"/>
    <property type="match status" value="1"/>
</dbReference>
<comment type="catalytic activity">
    <reaction evidence="22">
        <text>dodecanoyl-CoA + H2O = dodecanoate + CoA + H(+)</text>
        <dbReference type="Rhea" id="RHEA:30135"/>
        <dbReference type="ChEBI" id="CHEBI:15377"/>
        <dbReference type="ChEBI" id="CHEBI:15378"/>
        <dbReference type="ChEBI" id="CHEBI:18262"/>
        <dbReference type="ChEBI" id="CHEBI:57287"/>
        <dbReference type="ChEBI" id="CHEBI:57375"/>
    </reaction>
    <physiologicalReaction direction="left-to-right" evidence="22">
        <dbReference type="Rhea" id="RHEA:30136"/>
    </physiologicalReaction>
</comment>
<evidence type="ECO:0000256" key="4">
    <source>
        <dbReference type="ARBA" id="ARBA00022475"/>
    </source>
</evidence>
<evidence type="ECO:0000256" key="13">
    <source>
        <dbReference type="ARBA" id="ARBA00035852"/>
    </source>
</evidence>
<keyword evidence="12" id="KW-0966">Cell projection</keyword>